<dbReference type="PROSITE" id="PS51975">
    <property type="entry name" value="RNASE_H_2"/>
    <property type="match status" value="1"/>
</dbReference>
<dbReference type="GO" id="GO:0003723">
    <property type="term" value="F:RNA binding"/>
    <property type="evidence" value="ECO:0007669"/>
    <property type="project" value="UniProtKB-UniRule"/>
</dbReference>
<dbReference type="Gene3D" id="3.30.420.10">
    <property type="entry name" value="Ribonuclease H-like superfamily/Ribonuclease H"/>
    <property type="match status" value="1"/>
</dbReference>
<dbReference type="GO" id="GO:0004523">
    <property type="term" value="F:RNA-DNA hybrid ribonuclease activity"/>
    <property type="evidence" value="ECO:0007669"/>
    <property type="project" value="UniProtKB-UniRule"/>
</dbReference>
<comment type="similarity">
    <text evidence="3">Belongs to the RNase HII family. Eukaryotic subfamily.</text>
</comment>
<dbReference type="Gene3D" id="1.10.10.460">
    <property type="entry name" value="Ribonuclease hii. Domain 2"/>
    <property type="match status" value="1"/>
</dbReference>
<dbReference type="InterPro" id="IPR023160">
    <property type="entry name" value="RNase_HII_hlx-loop-hlx_cap_dom"/>
</dbReference>
<sequence length="313" mass="34852">MSLESDEGIGFEEQTVQNPSAEFIPPSVTIPVSDATHTYCSPVPQQILDNPEEECLLGVDEAGRGPVLGPMVYGVSYSLKSFEKTLQKKYGFADSKTLSEDKRTNLLKAICDKDHDLYKNIGWCTTSLTARDISAGMLKSSSQGNYNLNEQAHDTTIDLIKRVLAMKVNLTEIYIDTVGPPATYQRKLQDIFPHLKVTVAKKADAIYPCVSTASVCAKVTRDISLAVSRTTEDPWGSGYPGDPKTVAWLKNNIDPVFGWGSMVRHSWQTTRDCLLKNGGVEFVWPDDVQKPEQFNDLFTKRADEITTQWYLVD</sequence>
<evidence type="ECO:0000256" key="5">
    <source>
        <dbReference type="ARBA" id="ARBA00022723"/>
    </source>
</evidence>
<comment type="function">
    <text evidence="9">Endonuclease that specifically degrades the RNA of RNA-DNA hybrids.</text>
</comment>
<reference evidence="11" key="1">
    <citation type="submission" date="2013-12" db="EMBL/GenBank/DDBJ databases">
        <authorList>
            <person name="Genoscope - CEA"/>
        </authorList>
    </citation>
    <scope>NUCLEOTIDE SEQUENCE</scope>
    <source>
        <strain evidence="11">CBS 1993</strain>
    </source>
</reference>
<dbReference type="GO" id="GO:0032299">
    <property type="term" value="C:ribonuclease H2 complex"/>
    <property type="evidence" value="ECO:0007669"/>
    <property type="project" value="TreeGrafter"/>
</dbReference>
<evidence type="ECO:0000256" key="4">
    <source>
        <dbReference type="ARBA" id="ARBA00022722"/>
    </source>
</evidence>
<dbReference type="NCBIfam" id="TIGR00729">
    <property type="entry name" value="ribonuclease HII"/>
    <property type="match status" value="1"/>
</dbReference>
<dbReference type="CDD" id="cd07181">
    <property type="entry name" value="RNase_HII_eukaryota_like"/>
    <property type="match status" value="1"/>
</dbReference>
<dbReference type="HOGENOM" id="CLU_036532_0_1_1"/>
<dbReference type="PANTHER" id="PTHR10954">
    <property type="entry name" value="RIBONUCLEASE H2 SUBUNIT A"/>
    <property type="match status" value="1"/>
</dbReference>
<feature type="binding site" evidence="8">
    <location>
        <position position="60"/>
    </location>
    <ligand>
        <name>a divalent metal cation</name>
        <dbReference type="ChEBI" id="CHEBI:60240"/>
    </ligand>
</feature>
<dbReference type="Pfam" id="PF01351">
    <property type="entry name" value="RNase_HII"/>
    <property type="match status" value="1"/>
</dbReference>
<organism evidence="11 12">
    <name type="scientific">Kuraishia capsulata CBS 1993</name>
    <dbReference type="NCBI Taxonomy" id="1382522"/>
    <lineage>
        <taxon>Eukaryota</taxon>
        <taxon>Fungi</taxon>
        <taxon>Dikarya</taxon>
        <taxon>Ascomycota</taxon>
        <taxon>Saccharomycotina</taxon>
        <taxon>Pichiomycetes</taxon>
        <taxon>Pichiales</taxon>
        <taxon>Pichiaceae</taxon>
        <taxon>Kuraishia</taxon>
    </lineage>
</organism>
<dbReference type="Proteomes" id="UP000019384">
    <property type="component" value="Unassembled WGS sequence"/>
</dbReference>
<dbReference type="GO" id="GO:0046872">
    <property type="term" value="F:metal ion binding"/>
    <property type="evidence" value="ECO:0007669"/>
    <property type="project" value="UniProtKB-KW"/>
</dbReference>
<keyword evidence="12" id="KW-1185">Reference proteome</keyword>
<dbReference type="InterPro" id="IPR012337">
    <property type="entry name" value="RNaseH-like_sf"/>
</dbReference>
<keyword evidence="4 8" id="KW-0540">Nuclease</keyword>
<evidence type="ECO:0000256" key="7">
    <source>
        <dbReference type="ARBA" id="ARBA00022801"/>
    </source>
</evidence>
<proteinExistence type="inferred from homology"/>
<evidence type="ECO:0000313" key="11">
    <source>
        <dbReference type="EMBL" id="CDK29436.1"/>
    </source>
</evidence>
<dbReference type="InterPro" id="IPR024567">
    <property type="entry name" value="RNase_HII/HIII_dom"/>
</dbReference>
<comment type="cofactor">
    <cofactor evidence="2">
        <name>Mg(2+)</name>
        <dbReference type="ChEBI" id="CHEBI:18420"/>
    </cofactor>
</comment>
<dbReference type="InterPro" id="IPR001352">
    <property type="entry name" value="RNase_HII/HIII"/>
</dbReference>
<feature type="binding site" evidence="8">
    <location>
        <position position="176"/>
    </location>
    <ligand>
        <name>a divalent metal cation</name>
        <dbReference type="ChEBI" id="CHEBI:60240"/>
    </ligand>
</feature>
<dbReference type="PANTHER" id="PTHR10954:SF7">
    <property type="entry name" value="RIBONUCLEASE H2 SUBUNIT A"/>
    <property type="match status" value="1"/>
</dbReference>
<evidence type="ECO:0000256" key="6">
    <source>
        <dbReference type="ARBA" id="ARBA00022759"/>
    </source>
</evidence>
<evidence type="ECO:0000256" key="1">
    <source>
        <dbReference type="ARBA" id="ARBA00000077"/>
    </source>
</evidence>
<dbReference type="EMBL" id="HG793130">
    <property type="protein sequence ID" value="CDK29436.1"/>
    <property type="molecule type" value="Genomic_DNA"/>
</dbReference>
<protein>
    <recommendedName>
        <fullName evidence="9">Ribonuclease</fullName>
        <ecNumber evidence="9">3.1.26.4</ecNumber>
    </recommendedName>
</protein>
<dbReference type="InterPro" id="IPR036397">
    <property type="entry name" value="RNaseH_sf"/>
</dbReference>
<comment type="catalytic activity">
    <reaction evidence="1 8 9">
        <text>Endonucleolytic cleavage to 5'-phosphomonoester.</text>
        <dbReference type="EC" id="3.1.26.4"/>
    </reaction>
</comment>
<keyword evidence="5 8" id="KW-0479">Metal-binding</keyword>
<evidence type="ECO:0000256" key="3">
    <source>
        <dbReference type="ARBA" id="ARBA00007058"/>
    </source>
</evidence>
<dbReference type="FunFam" id="1.10.10.460:FF:000001">
    <property type="entry name" value="Ribonuclease"/>
    <property type="match status" value="1"/>
</dbReference>
<dbReference type="RefSeq" id="XP_022461422.1">
    <property type="nucleotide sequence ID" value="XM_022600618.1"/>
</dbReference>
<dbReference type="STRING" id="1382522.W6MRN8"/>
<accession>W6MRN8</accession>
<keyword evidence="6 8" id="KW-0255">Endonuclease</keyword>
<evidence type="ECO:0000256" key="9">
    <source>
        <dbReference type="RuleBase" id="RU003515"/>
    </source>
</evidence>
<dbReference type="AlphaFoldDB" id="W6MRN8"/>
<dbReference type="SUPFAM" id="SSF53098">
    <property type="entry name" value="Ribonuclease H-like"/>
    <property type="match status" value="1"/>
</dbReference>
<gene>
    <name evidence="11" type="ORF">KUCA_T00005424001</name>
</gene>
<reference evidence="11" key="2">
    <citation type="submission" date="2014-02" db="EMBL/GenBank/DDBJ databases">
        <title>Complete DNA sequence of /Kuraishia capsulata/ illustrates novel genomic features among budding yeasts (/Saccharomycotina/).</title>
        <authorList>
            <person name="Morales L."/>
            <person name="Noel B."/>
            <person name="Porcel B."/>
            <person name="Marcet-Houben M."/>
            <person name="Hullo M-F."/>
            <person name="Sacerdot C."/>
            <person name="Tekaia F."/>
            <person name="Leh-Louis V."/>
            <person name="Despons L."/>
            <person name="Khanna V."/>
            <person name="Aury J-M."/>
            <person name="Barbe V."/>
            <person name="Couloux A."/>
            <person name="Labadie K."/>
            <person name="Pelletier E."/>
            <person name="Souciet J-L."/>
            <person name="Boekhout T."/>
            <person name="Gabaldon T."/>
            <person name="Wincker P."/>
            <person name="Dujon B."/>
        </authorList>
    </citation>
    <scope>NUCLEOTIDE SEQUENCE</scope>
    <source>
        <strain evidence="11">CBS 1993</strain>
    </source>
</reference>
<feature type="binding site" evidence="8">
    <location>
        <position position="61"/>
    </location>
    <ligand>
        <name>a divalent metal cation</name>
        <dbReference type="ChEBI" id="CHEBI:60240"/>
    </ligand>
</feature>
<dbReference type="InterPro" id="IPR004649">
    <property type="entry name" value="RNase_H2_suA"/>
</dbReference>
<evidence type="ECO:0000259" key="10">
    <source>
        <dbReference type="PROSITE" id="PS51975"/>
    </source>
</evidence>
<dbReference type="EC" id="3.1.26.4" evidence="9"/>
<comment type="cofactor">
    <cofactor evidence="8">
        <name>Mn(2+)</name>
        <dbReference type="ChEBI" id="CHEBI:29035"/>
    </cofactor>
    <cofactor evidence="8">
        <name>Mg(2+)</name>
        <dbReference type="ChEBI" id="CHEBI:18420"/>
    </cofactor>
    <text evidence="8">Manganese or magnesium. Binds 1 divalent metal ion per monomer in the absence of substrate. May bind a second metal ion after substrate binding.</text>
</comment>
<dbReference type="GO" id="GO:0043137">
    <property type="term" value="P:DNA replication, removal of RNA primer"/>
    <property type="evidence" value="ECO:0007669"/>
    <property type="project" value="TreeGrafter"/>
</dbReference>
<keyword evidence="7 8" id="KW-0378">Hydrolase</keyword>
<evidence type="ECO:0000256" key="8">
    <source>
        <dbReference type="PROSITE-ProRule" id="PRU01319"/>
    </source>
</evidence>
<dbReference type="FunFam" id="3.30.420.10:FF:000016">
    <property type="entry name" value="Ribonuclease"/>
    <property type="match status" value="1"/>
</dbReference>
<evidence type="ECO:0000313" key="12">
    <source>
        <dbReference type="Proteomes" id="UP000019384"/>
    </source>
</evidence>
<name>W6MRN8_9ASCO</name>
<evidence type="ECO:0000256" key="2">
    <source>
        <dbReference type="ARBA" id="ARBA00001946"/>
    </source>
</evidence>
<feature type="domain" description="RNase H type-2" evidence="10">
    <location>
        <begin position="54"/>
        <end position="279"/>
    </location>
</feature>
<dbReference type="GeneID" id="34522810"/>
<dbReference type="OrthoDB" id="7462577at2759"/>
<dbReference type="GO" id="GO:1990516">
    <property type="term" value="P:ribonucleotide excision repair"/>
    <property type="evidence" value="ECO:0007669"/>
    <property type="project" value="EnsemblFungi"/>
</dbReference>